<organism evidence="1 2">
    <name type="scientific">Gigaspora margarita</name>
    <dbReference type="NCBI Taxonomy" id="4874"/>
    <lineage>
        <taxon>Eukaryota</taxon>
        <taxon>Fungi</taxon>
        <taxon>Fungi incertae sedis</taxon>
        <taxon>Mucoromycota</taxon>
        <taxon>Glomeromycotina</taxon>
        <taxon>Glomeromycetes</taxon>
        <taxon>Diversisporales</taxon>
        <taxon>Gigasporaceae</taxon>
        <taxon>Gigaspora</taxon>
    </lineage>
</organism>
<dbReference type="AlphaFoldDB" id="A0A8H4ASX1"/>
<reference evidence="1 2" key="1">
    <citation type="journal article" date="2019" name="Environ. Microbiol.">
        <title>At the nexus of three kingdoms: the genome of the mycorrhizal fungus Gigaspora margarita provides insights into plant, endobacterial and fungal interactions.</title>
        <authorList>
            <person name="Venice F."/>
            <person name="Ghignone S."/>
            <person name="Salvioli di Fossalunga A."/>
            <person name="Amselem J."/>
            <person name="Novero M."/>
            <person name="Xianan X."/>
            <person name="Sedzielewska Toro K."/>
            <person name="Morin E."/>
            <person name="Lipzen A."/>
            <person name="Grigoriev I.V."/>
            <person name="Henrissat B."/>
            <person name="Martin F.M."/>
            <person name="Bonfante P."/>
        </authorList>
    </citation>
    <scope>NUCLEOTIDE SEQUENCE [LARGE SCALE GENOMIC DNA]</scope>
    <source>
        <strain evidence="1 2">BEG34</strain>
    </source>
</reference>
<gene>
    <name evidence="1" type="ORF">F8M41_012563</name>
</gene>
<sequence>MIERLGIKEGDLVEAVNSECRNSIKLSKLEFSSTPTKERSSLLIYLETSTKKTDLKVCEVMPLFKLKDDQGFKGHYPWDYLYENRV</sequence>
<dbReference type="EMBL" id="WTPW01000256">
    <property type="protein sequence ID" value="KAF0529881.1"/>
    <property type="molecule type" value="Genomic_DNA"/>
</dbReference>
<dbReference type="Proteomes" id="UP000439903">
    <property type="component" value="Unassembled WGS sequence"/>
</dbReference>
<evidence type="ECO:0000313" key="1">
    <source>
        <dbReference type="EMBL" id="KAF0529881.1"/>
    </source>
</evidence>
<name>A0A8H4ASX1_GIGMA</name>
<keyword evidence="2" id="KW-1185">Reference proteome</keyword>
<proteinExistence type="predicted"/>
<comment type="caution">
    <text evidence="1">The sequence shown here is derived from an EMBL/GenBank/DDBJ whole genome shotgun (WGS) entry which is preliminary data.</text>
</comment>
<evidence type="ECO:0000313" key="2">
    <source>
        <dbReference type="Proteomes" id="UP000439903"/>
    </source>
</evidence>
<protein>
    <submittedName>
        <fullName evidence="1">Ubiquitin-domain-containing protein</fullName>
    </submittedName>
</protein>
<accession>A0A8H4ASX1</accession>